<feature type="transmembrane region" description="Helical" evidence="1">
    <location>
        <begin position="111"/>
        <end position="130"/>
    </location>
</feature>
<keyword evidence="1" id="KW-0812">Transmembrane</keyword>
<keyword evidence="1" id="KW-1133">Transmembrane helix</keyword>
<feature type="transmembrane region" description="Helical" evidence="1">
    <location>
        <begin position="142"/>
        <end position="160"/>
    </location>
</feature>
<evidence type="ECO:0000313" key="3">
    <source>
        <dbReference type="Proteomes" id="UP000298429"/>
    </source>
</evidence>
<proteinExistence type="predicted"/>
<evidence type="ECO:0000256" key="1">
    <source>
        <dbReference type="SAM" id="Phobius"/>
    </source>
</evidence>
<comment type="caution">
    <text evidence="2">The sequence shown here is derived from an EMBL/GenBank/DDBJ whole genome shotgun (WGS) entry which is preliminary data.</text>
</comment>
<dbReference type="Proteomes" id="UP000298429">
    <property type="component" value="Unassembled WGS sequence"/>
</dbReference>
<protein>
    <submittedName>
        <fullName evidence="2">Uncharacterized protein</fullName>
    </submittedName>
</protein>
<name>A0A5F2BVZ7_9LEPT</name>
<dbReference type="EMBL" id="RQGN01000015">
    <property type="protein sequence ID" value="TGM08642.1"/>
    <property type="molecule type" value="Genomic_DNA"/>
</dbReference>
<dbReference type="OrthoDB" id="346107at2"/>
<sequence>MVFLFLSVLFLILRSYSFLSPGAVVLSLSVLFFRKKGTALPNENRALPISILTLIFLAIGGLDGSTAGDLLDLICIHCSGILLLKGEWRQKSPSEETIYGFGKRFLADRQLLKETVLLLFFLIAGFRIWYQWNSNFWEEIGFLYLLKSSVLTCLLGFLYLRSGESGLKTLFFLFLVLCTLFVHPSQGILNFSYFYLFSFLQTDVESKKINVGTEYESKGSTSFSKD</sequence>
<dbReference type="AlphaFoldDB" id="A0A5F2BVZ7"/>
<feature type="transmembrane region" description="Helical" evidence="1">
    <location>
        <begin position="172"/>
        <end position="196"/>
    </location>
</feature>
<evidence type="ECO:0000313" key="2">
    <source>
        <dbReference type="EMBL" id="TGM08642.1"/>
    </source>
</evidence>
<dbReference type="RefSeq" id="WP_135669745.1">
    <property type="nucleotide sequence ID" value="NZ_RQGN01000015.1"/>
</dbReference>
<keyword evidence="1" id="KW-0472">Membrane</keyword>
<accession>A0A5F2BVZ7</accession>
<organism evidence="2 3">
    <name type="scientific">Leptospira barantonii</name>
    <dbReference type="NCBI Taxonomy" id="2023184"/>
    <lineage>
        <taxon>Bacteria</taxon>
        <taxon>Pseudomonadati</taxon>
        <taxon>Spirochaetota</taxon>
        <taxon>Spirochaetia</taxon>
        <taxon>Leptospirales</taxon>
        <taxon>Leptospiraceae</taxon>
        <taxon>Leptospira</taxon>
    </lineage>
</organism>
<reference evidence="2 3" key="1">
    <citation type="journal article" date="2019" name="PLoS Negl. Trop. Dis.">
        <title>Revisiting the worldwide diversity of Leptospira species in the environment.</title>
        <authorList>
            <person name="Vincent A.T."/>
            <person name="Schiettekatte O."/>
            <person name="Bourhy P."/>
            <person name="Veyrier F.J."/>
            <person name="Picardeau M."/>
        </authorList>
    </citation>
    <scope>NUCLEOTIDE SEQUENCE [LARGE SCALE GENOMIC DNA]</scope>
    <source>
        <strain evidence="2 3">201702444</strain>
    </source>
</reference>
<gene>
    <name evidence="2" type="ORF">EHQ76_03345</name>
</gene>